<dbReference type="Proteomes" id="UP001237448">
    <property type="component" value="Unassembled WGS sequence"/>
</dbReference>
<dbReference type="NCBIfam" id="NF033551">
    <property type="entry name" value="transpos_IS1182"/>
    <property type="match status" value="1"/>
</dbReference>
<dbReference type="EMBL" id="JAUSVK010000001">
    <property type="protein sequence ID" value="MDQ0393970.1"/>
    <property type="molecule type" value="Genomic_DNA"/>
</dbReference>
<dbReference type="EMBL" id="JAUSVK010000001">
    <property type="protein sequence ID" value="MDQ0392864.1"/>
    <property type="molecule type" value="Genomic_DNA"/>
</dbReference>
<sequence>MAHVVGESRYQRSLVASSLDEIVCGDHPVRVIDAFVDGLDLNGLKFSKVEAEATGRPPYRPADLLKLYVYGYLNRIRSSRSLEREAVRNIEVQWLVNRVTPSFKTIADFRKEHVEAIIGVCRSFIRFCRGQSLYGGELVALDGTKIEAVASRKKVITPKELEKRMAKLDARIADHLKAMDQADREEAAAEAQTRPEDVAKALASLRVRREEIQAQARDLAAAGLSQKVIGEDEARLMKTARHGHQVAYNAQSVVDDKHGLIAQFDLINDCNDQAQLLPMAQAAKEALEVESLAVVADTGYSNGEQGEACASAGITAAVPRQKTVNARNGDLFSREAFSYDAASDSWTCPAGEILSLRCISQTEQEKRYSTTACGGCALKPKCTKAQSRQITRHLYEDARQAMHRRTIENPTLMKQRRQLAEHPFGTIKWMLGYPRFLLRGLQKAKAELALAVLGFNLKRVTAILGIPALLEALKANPL</sequence>
<evidence type="ECO:0000313" key="6">
    <source>
        <dbReference type="Proteomes" id="UP001237448"/>
    </source>
</evidence>
<name>A0ABU0FH99_9HYPH</name>
<protein>
    <submittedName>
        <fullName evidence="5">Transposase</fullName>
    </submittedName>
</protein>
<feature type="domain" description="Transposase DDE" evidence="3">
    <location>
        <begin position="347"/>
        <end position="460"/>
    </location>
</feature>
<reference evidence="5 6" key="1">
    <citation type="submission" date="2023-07" db="EMBL/GenBank/DDBJ databases">
        <title>Genomic Encyclopedia of Type Strains, Phase IV (KMG-IV): sequencing the most valuable type-strain genomes for metagenomic binning, comparative biology and taxonomic classification.</title>
        <authorList>
            <person name="Goeker M."/>
        </authorList>
    </citation>
    <scope>NUCLEOTIDE SEQUENCE [LARGE SCALE GENOMIC DNA]</scope>
    <source>
        <strain evidence="5 6">DSM 5896</strain>
    </source>
</reference>
<evidence type="ECO:0000259" key="3">
    <source>
        <dbReference type="Pfam" id="PF13751"/>
    </source>
</evidence>
<dbReference type="InterPro" id="IPR008490">
    <property type="entry name" value="Transposase_InsH_N"/>
</dbReference>
<dbReference type="PANTHER" id="PTHR33408">
    <property type="entry name" value="TRANSPOSASE"/>
    <property type="match status" value="1"/>
</dbReference>
<evidence type="ECO:0000256" key="1">
    <source>
        <dbReference type="SAM" id="Coils"/>
    </source>
</evidence>
<proteinExistence type="predicted"/>
<feature type="domain" description="Transposase InsH N-terminal" evidence="2">
    <location>
        <begin position="18"/>
        <end position="111"/>
    </location>
</feature>
<keyword evidence="6" id="KW-1185">Reference proteome</keyword>
<evidence type="ECO:0000313" key="4">
    <source>
        <dbReference type="EMBL" id="MDQ0392864.1"/>
    </source>
</evidence>
<organism evidence="5 6">
    <name type="scientific">Labrys monachus</name>
    <dbReference type="NCBI Taxonomy" id="217067"/>
    <lineage>
        <taxon>Bacteria</taxon>
        <taxon>Pseudomonadati</taxon>
        <taxon>Pseudomonadota</taxon>
        <taxon>Alphaproteobacteria</taxon>
        <taxon>Hyphomicrobiales</taxon>
        <taxon>Xanthobacteraceae</taxon>
        <taxon>Labrys</taxon>
    </lineage>
</organism>
<keyword evidence="1" id="KW-0175">Coiled coil</keyword>
<evidence type="ECO:0000313" key="5">
    <source>
        <dbReference type="EMBL" id="MDQ0393970.1"/>
    </source>
</evidence>
<dbReference type="InterPro" id="IPR047629">
    <property type="entry name" value="IS1182_transpos"/>
</dbReference>
<gene>
    <name evidence="4" type="ORF">J3R73_002656</name>
    <name evidence="5" type="ORF">J3R73_003762</name>
</gene>
<dbReference type="InterPro" id="IPR025668">
    <property type="entry name" value="Tnp_DDE_dom"/>
</dbReference>
<dbReference type="PANTHER" id="PTHR33408:SF2">
    <property type="entry name" value="TRANSPOSASE DDE DOMAIN-CONTAINING PROTEIN"/>
    <property type="match status" value="1"/>
</dbReference>
<accession>A0ABU0FH99</accession>
<dbReference type="Pfam" id="PF05598">
    <property type="entry name" value="DUF772"/>
    <property type="match status" value="1"/>
</dbReference>
<dbReference type="Pfam" id="PF13751">
    <property type="entry name" value="DDE_Tnp_1_6"/>
    <property type="match status" value="1"/>
</dbReference>
<comment type="caution">
    <text evidence="5">The sequence shown here is derived from an EMBL/GenBank/DDBJ whole genome shotgun (WGS) entry which is preliminary data.</text>
</comment>
<feature type="coiled-coil region" evidence="1">
    <location>
        <begin position="165"/>
        <end position="222"/>
    </location>
</feature>
<dbReference type="RefSeq" id="WP_307427432.1">
    <property type="nucleotide sequence ID" value="NZ_JAUSVK010000001.1"/>
</dbReference>
<evidence type="ECO:0000259" key="2">
    <source>
        <dbReference type="Pfam" id="PF05598"/>
    </source>
</evidence>